<comment type="caution">
    <text evidence="1">The sequence shown here is derived from an EMBL/GenBank/DDBJ whole genome shotgun (WGS) entry which is preliminary data.</text>
</comment>
<dbReference type="AlphaFoldDB" id="A0AAP3A6Y9"/>
<accession>A0AAP3A6Y9</accession>
<organism evidence="1 2">
    <name type="scientific">Escherichia coli</name>
    <dbReference type="NCBI Taxonomy" id="562"/>
    <lineage>
        <taxon>Bacteria</taxon>
        <taxon>Pseudomonadati</taxon>
        <taxon>Pseudomonadota</taxon>
        <taxon>Gammaproteobacteria</taxon>
        <taxon>Enterobacterales</taxon>
        <taxon>Enterobacteriaceae</taxon>
        <taxon>Escherichia</taxon>
    </lineage>
</organism>
<reference evidence="1" key="1">
    <citation type="submission" date="2023-06" db="EMBL/GenBank/DDBJ databases">
        <title>Deciphering the underlying mechanisms mediating the transmission of blaNDM gene from human to animals in China.</title>
        <authorList>
            <person name="Chen K."/>
            <person name="Chen S."/>
        </authorList>
    </citation>
    <scope>NUCLEOTIDE SEQUENCE</scope>
    <source>
        <strain evidence="1">1199</strain>
    </source>
</reference>
<dbReference type="Proteomes" id="UP001208624">
    <property type="component" value="Unassembled WGS sequence"/>
</dbReference>
<gene>
    <name evidence="1" type="ORF">OFN31_32165</name>
</gene>
<evidence type="ECO:0000313" key="2">
    <source>
        <dbReference type="Proteomes" id="UP001208624"/>
    </source>
</evidence>
<proteinExistence type="predicted"/>
<evidence type="ECO:0000313" key="1">
    <source>
        <dbReference type="EMBL" id="MCV5626287.1"/>
    </source>
</evidence>
<feature type="non-terminal residue" evidence="1">
    <location>
        <position position="1"/>
    </location>
</feature>
<sequence>TVEECRSIKAEYQQKLKDLRNSRSEAA</sequence>
<protein>
    <submittedName>
        <fullName evidence="1">Recombination protein NinG</fullName>
    </submittedName>
</protein>
<dbReference type="EMBL" id="JAOVKC010001396">
    <property type="protein sequence ID" value="MCV5626287.1"/>
    <property type="molecule type" value="Genomic_DNA"/>
</dbReference>
<name>A0AAP3A6Y9_ECOLX</name>